<dbReference type="EMBL" id="BRYA01000204">
    <property type="protein sequence ID" value="GMI44021.1"/>
    <property type="molecule type" value="Genomic_DNA"/>
</dbReference>
<dbReference type="InterPro" id="IPR036412">
    <property type="entry name" value="HAD-like_sf"/>
</dbReference>
<dbReference type="Proteomes" id="UP001165065">
    <property type="component" value="Unassembled WGS sequence"/>
</dbReference>
<feature type="compositionally biased region" description="Basic residues" evidence="1">
    <location>
        <begin position="74"/>
        <end position="91"/>
    </location>
</feature>
<proteinExistence type="predicted"/>
<feature type="region of interest" description="Disordered" evidence="1">
    <location>
        <begin position="1"/>
        <end position="92"/>
    </location>
</feature>
<accession>A0A9W7GDV8</accession>
<organism evidence="2 3">
    <name type="scientific">Triparma columacea</name>
    <dbReference type="NCBI Taxonomy" id="722753"/>
    <lineage>
        <taxon>Eukaryota</taxon>
        <taxon>Sar</taxon>
        <taxon>Stramenopiles</taxon>
        <taxon>Ochrophyta</taxon>
        <taxon>Bolidophyceae</taxon>
        <taxon>Parmales</taxon>
        <taxon>Triparmaceae</taxon>
        <taxon>Triparma</taxon>
    </lineage>
</organism>
<dbReference type="SUPFAM" id="SSF56784">
    <property type="entry name" value="HAD-like"/>
    <property type="match status" value="1"/>
</dbReference>
<protein>
    <recommendedName>
        <fullName evidence="4">FCP1 homology domain-containing protein</fullName>
    </recommendedName>
</protein>
<dbReference type="AlphaFoldDB" id="A0A9W7GDV8"/>
<dbReference type="Gene3D" id="3.40.50.1000">
    <property type="entry name" value="HAD superfamily/HAD-like"/>
    <property type="match status" value="1"/>
</dbReference>
<sequence>MSEDITKGASAPVEPTFDNFGQNCVEGGEISEFSAVPGTTNSQGGIQGDLKNQDVSNDQIQGELKNQVASNHRIPQKKQKKKKGVHKKKLSRKLERYESQALATPSSVWRDDSGGNAWVGERGYRVKPLVVIDLNGVLVERMERGDATGENDCDGFGGGRGYKVMLTKGELEEIMKDYAVAVWSSGDKKSVKKILAGVYGGLVERFVFVWGGERCLGDREVGRGHRNTKRKPLRRVHGEFAGIWDERNCLLVDDSEEKVVEGDRRIVVGADDVNRLKEVIGEEFSKERA</sequence>
<gene>
    <name evidence="2" type="ORF">TrCOL_g2842</name>
</gene>
<dbReference type="OrthoDB" id="1711508at2759"/>
<evidence type="ECO:0000313" key="2">
    <source>
        <dbReference type="EMBL" id="GMI44021.1"/>
    </source>
</evidence>
<evidence type="ECO:0000313" key="3">
    <source>
        <dbReference type="Proteomes" id="UP001165065"/>
    </source>
</evidence>
<name>A0A9W7GDV8_9STRA</name>
<keyword evidence="3" id="KW-1185">Reference proteome</keyword>
<reference evidence="3" key="1">
    <citation type="journal article" date="2023" name="Commun. Biol.">
        <title>Genome analysis of Parmales, the sister group of diatoms, reveals the evolutionary specialization of diatoms from phago-mixotrophs to photoautotrophs.</title>
        <authorList>
            <person name="Ban H."/>
            <person name="Sato S."/>
            <person name="Yoshikawa S."/>
            <person name="Yamada K."/>
            <person name="Nakamura Y."/>
            <person name="Ichinomiya M."/>
            <person name="Sato N."/>
            <person name="Blanc-Mathieu R."/>
            <person name="Endo H."/>
            <person name="Kuwata A."/>
            <person name="Ogata H."/>
        </authorList>
    </citation>
    <scope>NUCLEOTIDE SEQUENCE [LARGE SCALE GENOMIC DNA]</scope>
</reference>
<comment type="caution">
    <text evidence="2">The sequence shown here is derived from an EMBL/GenBank/DDBJ whole genome shotgun (WGS) entry which is preliminary data.</text>
</comment>
<evidence type="ECO:0000256" key="1">
    <source>
        <dbReference type="SAM" id="MobiDB-lite"/>
    </source>
</evidence>
<dbReference type="InterPro" id="IPR023214">
    <property type="entry name" value="HAD_sf"/>
</dbReference>
<evidence type="ECO:0008006" key="4">
    <source>
        <dbReference type="Google" id="ProtNLM"/>
    </source>
</evidence>